<evidence type="ECO:0000256" key="6">
    <source>
        <dbReference type="ARBA" id="ARBA00022777"/>
    </source>
</evidence>
<dbReference type="InterPro" id="IPR035965">
    <property type="entry name" value="PAS-like_dom_sf"/>
</dbReference>
<evidence type="ECO:0000256" key="4">
    <source>
        <dbReference type="ARBA" id="ARBA00022553"/>
    </source>
</evidence>
<dbReference type="Pfam" id="PF02518">
    <property type="entry name" value="HATPase_c"/>
    <property type="match status" value="1"/>
</dbReference>
<dbReference type="Proteomes" id="UP000199648">
    <property type="component" value="Unassembled WGS sequence"/>
</dbReference>
<dbReference type="InterPro" id="IPR036097">
    <property type="entry name" value="HisK_dim/P_sf"/>
</dbReference>
<evidence type="ECO:0000256" key="1">
    <source>
        <dbReference type="ARBA" id="ARBA00000085"/>
    </source>
</evidence>
<feature type="domain" description="PAC" evidence="11">
    <location>
        <begin position="337"/>
        <end position="389"/>
    </location>
</feature>
<dbReference type="Pfam" id="PF00672">
    <property type="entry name" value="HAMP"/>
    <property type="match status" value="1"/>
</dbReference>
<dbReference type="PROSITE" id="PS50112">
    <property type="entry name" value="PAS"/>
    <property type="match status" value="1"/>
</dbReference>
<gene>
    <name evidence="13" type="ORF">SAMN03097708_01821</name>
</gene>
<dbReference type="EMBL" id="FMWD01000005">
    <property type="protein sequence ID" value="SCZ59244.1"/>
    <property type="molecule type" value="Genomic_DNA"/>
</dbReference>
<keyword evidence="4" id="KW-0597">Phosphoprotein</keyword>
<dbReference type="SUPFAM" id="SSF55874">
    <property type="entry name" value="ATPase domain of HSP90 chaperone/DNA topoisomerase II/histidine kinase"/>
    <property type="match status" value="1"/>
</dbReference>
<evidence type="ECO:0000256" key="7">
    <source>
        <dbReference type="ARBA" id="ARBA00023136"/>
    </source>
</evidence>
<dbReference type="SUPFAM" id="SSF47384">
    <property type="entry name" value="Homodimeric domain of signal transducing histidine kinase"/>
    <property type="match status" value="1"/>
</dbReference>
<dbReference type="SMART" id="SM00304">
    <property type="entry name" value="HAMP"/>
    <property type="match status" value="1"/>
</dbReference>
<dbReference type="NCBIfam" id="TIGR00229">
    <property type="entry name" value="sensory_box"/>
    <property type="match status" value="1"/>
</dbReference>
<evidence type="ECO:0000256" key="2">
    <source>
        <dbReference type="ARBA" id="ARBA00004370"/>
    </source>
</evidence>
<dbReference type="InterPro" id="IPR005467">
    <property type="entry name" value="His_kinase_dom"/>
</dbReference>
<dbReference type="PROSITE" id="PS50113">
    <property type="entry name" value="PAC"/>
    <property type="match status" value="1"/>
</dbReference>
<dbReference type="InterPro" id="IPR050351">
    <property type="entry name" value="BphY/WalK/GraS-like"/>
</dbReference>
<dbReference type="GO" id="GO:0030295">
    <property type="term" value="F:protein kinase activator activity"/>
    <property type="evidence" value="ECO:0007669"/>
    <property type="project" value="TreeGrafter"/>
</dbReference>
<keyword evidence="8" id="KW-1133">Transmembrane helix</keyword>
<dbReference type="GO" id="GO:0000156">
    <property type="term" value="F:phosphorelay response regulator activity"/>
    <property type="evidence" value="ECO:0007669"/>
    <property type="project" value="TreeGrafter"/>
</dbReference>
<dbReference type="InterPro" id="IPR000014">
    <property type="entry name" value="PAS"/>
</dbReference>
<dbReference type="AlphaFoldDB" id="A0A1G5QBQ1"/>
<evidence type="ECO:0000256" key="3">
    <source>
        <dbReference type="ARBA" id="ARBA00012438"/>
    </source>
</evidence>
<accession>A0A1G5QBQ1</accession>
<dbReference type="CDD" id="cd00130">
    <property type="entry name" value="PAS"/>
    <property type="match status" value="1"/>
</dbReference>
<keyword evidence="8" id="KW-0812">Transmembrane</keyword>
<dbReference type="Gene3D" id="1.10.287.130">
    <property type="match status" value="1"/>
</dbReference>
<dbReference type="InterPro" id="IPR003594">
    <property type="entry name" value="HATPase_dom"/>
</dbReference>
<keyword evidence="5" id="KW-0808">Transferase</keyword>
<keyword evidence="7 8" id="KW-0472">Membrane</keyword>
<name>A0A1G5QBQ1_9GAMM</name>
<dbReference type="InterPro" id="IPR036890">
    <property type="entry name" value="HATPase_C_sf"/>
</dbReference>
<dbReference type="SMART" id="SM00387">
    <property type="entry name" value="HATPase_c"/>
    <property type="match status" value="1"/>
</dbReference>
<evidence type="ECO:0000259" key="11">
    <source>
        <dbReference type="PROSITE" id="PS50113"/>
    </source>
</evidence>
<evidence type="ECO:0000313" key="13">
    <source>
        <dbReference type="EMBL" id="SCZ59244.1"/>
    </source>
</evidence>
<dbReference type="InterPro" id="IPR004358">
    <property type="entry name" value="Sig_transdc_His_kin-like_C"/>
</dbReference>
<dbReference type="SMART" id="SM00388">
    <property type="entry name" value="HisKA"/>
    <property type="match status" value="1"/>
</dbReference>
<dbReference type="PANTHER" id="PTHR42878">
    <property type="entry name" value="TWO-COMPONENT HISTIDINE KINASE"/>
    <property type="match status" value="1"/>
</dbReference>
<dbReference type="SUPFAM" id="SSF158472">
    <property type="entry name" value="HAMP domain-like"/>
    <property type="match status" value="1"/>
</dbReference>
<comment type="catalytic activity">
    <reaction evidence="1">
        <text>ATP + protein L-histidine = ADP + protein N-phospho-L-histidine.</text>
        <dbReference type="EC" id="2.7.13.3"/>
    </reaction>
</comment>
<evidence type="ECO:0000313" key="14">
    <source>
        <dbReference type="Proteomes" id="UP000199648"/>
    </source>
</evidence>
<dbReference type="Gene3D" id="6.10.340.10">
    <property type="match status" value="1"/>
</dbReference>
<dbReference type="InterPro" id="IPR001610">
    <property type="entry name" value="PAC"/>
</dbReference>
<comment type="subcellular location">
    <subcellularLocation>
        <location evidence="2">Membrane</location>
    </subcellularLocation>
</comment>
<proteinExistence type="predicted"/>
<reference evidence="13 14" key="1">
    <citation type="submission" date="2016-10" db="EMBL/GenBank/DDBJ databases">
        <authorList>
            <person name="de Groot N.N."/>
        </authorList>
    </citation>
    <scope>NUCLEOTIDE SEQUENCE [LARGE SCALE GENOMIC DNA]</scope>
    <source>
        <strain evidence="13 14">HLD2</strain>
    </source>
</reference>
<feature type="transmembrane region" description="Helical" evidence="8">
    <location>
        <begin position="189"/>
        <end position="209"/>
    </location>
</feature>
<dbReference type="PRINTS" id="PR00344">
    <property type="entry name" value="BCTRLSENSOR"/>
</dbReference>
<dbReference type="GO" id="GO:0016020">
    <property type="term" value="C:membrane"/>
    <property type="evidence" value="ECO:0007669"/>
    <property type="project" value="UniProtKB-SubCell"/>
</dbReference>
<keyword evidence="6" id="KW-0418">Kinase</keyword>
<dbReference type="EC" id="2.7.13.3" evidence="3"/>
<keyword evidence="14" id="KW-1185">Reference proteome</keyword>
<evidence type="ECO:0000256" key="8">
    <source>
        <dbReference type="SAM" id="Phobius"/>
    </source>
</evidence>
<feature type="domain" description="PAS" evidence="10">
    <location>
        <begin position="264"/>
        <end position="310"/>
    </location>
</feature>
<dbReference type="GO" id="GO:0007234">
    <property type="term" value="P:osmosensory signaling via phosphorelay pathway"/>
    <property type="evidence" value="ECO:0007669"/>
    <property type="project" value="TreeGrafter"/>
</dbReference>
<dbReference type="STRING" id="415747.SAMN03097708_01821"/>
<evidence type="ECO:0000259" key="9">
    <source>
        <dbReference type="PROSITE" id="PS50109"/>
    </source>
</evidence>
<dbReference type="InterPro" id="IPR003660">
    <property type="entry name" value="HAMP_dom"/>
</dbReference>
<dbReference type="SMART" id="SM00091">
    <property type="entry name" value="PAS"/>
    <property type="match status" value="1"/>
</dbReference>
<evidence type="ECO:0000259" key="10">
    <source>
        <dbReference type="PROSITE" id="PS50112"/>
    </source>
</evidence>
<dbReference type="PROSITE" id="PS50885">
    <property type="entry name" value="HAMP"/>
    <property type="match status" value="1"/>
</dbReference>
<dbReference type="Gene3D" id="3.30.450.20">
    <property type="entry name" value="PAS domain"/>
    <property type="match status" value="1"/>
</dbReference>
<dbReference type="CDD" id="cd00075">
    <property type="entry name" value="HATPase"/>
    <property type="match status" value="1"/>
</dbReference>
<dbReference type="GO" id="GO:0000155">
    <property type="term" value="F:phosphorelay sensor kinase activity"/>
    <property type="evidence" value="ECO:0007669"/>
    <property type="project" value="InterPro"/>
</dbReference>
<feature type="transmembrane region" description="Helical" evidence="8">
    <location>
        <begin position="27"/>
        <end position="48"/>
    </location>
</feature>
<dbReference type="Gene3D" id="3.30.565.10">
    <property type="entry name" value="Histidine kinase-like ATPase, C-terminal domain"/>
    <property type="match status" value="1"/>
</dbReference>
<dbReference type="CDD" id="cd00082">
    <property type="entry name" value="HisKA"/>
    <property type="match status" value="1"/>
</dbReference>
<evidence type="ECO:0000256" key="5">
    <source>
        <dbReference type="ARBA" id="ARBA00022679"/>
    </source>
</evidence>
<dbReference type="InterPro" id="IPR003661">
    <property type="entry name" value="HisK_dim/P_dom"/>
</dbReference>
<dbReference type="Pfam" id="PF00512">
    <property type="entry name" value="HisKA"/>
    <property type="match status" value="1"/>
</dbReference>
<dbReference type="InterPro" id="IPR000700">
    <property type="entry name" value="PAS-assoc_C"/>
</dbReference>
<dbReference type="PANTHER" id="PTHR42878:SF15">
    <property type="entry name" value="BACTERIOPHYTOCHROME"/>
    <property type="match status" value="1"/>
</dbReference>
<dbReference type="SMART" id="SM00086">
    <property type="entry name" value="PAC"/>
    <property type="match status" value="1"/>
</dbReference>
<feature type="domain" description="HAMP" evidence="12">
    <location>
        <begin position="211"/>
        <end position="263"/>
    </location>
</feature>
<sequence>MSTVQHPEELPTGVKGAGGGRVLSLKLGFIFLLLISANVASLSLYQFFRPGSLALAAQAIDQQGKLRHLAEAIAHEAVHPSVSKDFVEENIVRYEQGLRSLEEQPVDWHLGLIMEPDSEIGKSLAALREQWEQYRSAAETLTGLEVENARRMQAEAYVDTHTASLVRAADRAVKARVAGAERYGSFLDIVFYSLTTGQFLLLLLVFLYMRRGVTRPILAMAQMIRRFAAGDHAARVAFSSNDEIGYLAISLNRTVEELARLLDEQAQMTAMFESSHEAITITDTTPRIIRVNPAFTRITGYAPEDVVGQNPRVLQSGRYPLAFYRHMWRQIEDAGHWQGEIWNRRRSGEVYPQWLSISAVRGRMGLVTHYVGIFSDISEFKRTEAMLRNHANELQRTNAELEEFAYAASHDLKAPLRAVANLAYCLEEDAGDSLDAENRDRLQLLRSRVMQMDGLINGLLGYARLGRETESVEAVALAPLLARIRGSLDVPPGFRIEIHEPLPSFTALPVHLEQIFRNLLVNALQHHDRDAARIDIRARSDRKWWYVDIMDDGPGIPVSARESVFKIFNTLATGSEASSGIGLALVRKLVRRYGGEVELLENIPRGSVFRIRWPVAG</sequence>
<dbReference type="OrthoDB" id="7051794at2"/>
<organism evidence="13 14">
    <name type="scientific">Thiohalomonas denitrificans</name>
    <dbReference type="NCBI Taxonomy" id="415747"/>
    <lineage>
        <taxon>Bacteria</taxon>
        <taxon>Pseudomonadati</taxon>
        <taxon>Pseudomonadota</taxon>
        <taxon>Gammaproteobacteria</taxon>
        <taxon>Thiohalomonadales</taxon>
        <taxon>Thiohalomonadaceae</taxon>
        <taxon>Thiohalomonas</taxon>
    </lineage>
</organism>
<dbReference type="PROSITE" id="PS50109">
    <property type="entry name" value="HIS_KIN"/>
    <property type="match status" value="1"/>
</dbReference>
<dbReference type="Pfam" id="PF13426">
    <property type="entry name" value="PAS_9"/>
    <property type="match status" value="1"/>
</dbReference>
<protein>
    <recommendedName>
        <fullName evidence="3">histidine kinase</fullName>
        <ecNumber evidence="3">2.7.13.3</ecNumber>
    </recommendedName>
</protein>
<dbReference type="SUPFAM" id="SSF55785">
    <property type="entry name" value="PYP-like sensor domain (PAS domain)"/>
    <property type="match status" value="1"/>
</dbReference>
<feature type="domain" description="Histidine kinase" evidence="9">
    <location>
        <begin position="407"/>
        <end position="617"/>
    </location>
</feature>
<dbReference type="CDD" id="cd06225">
    <property type="entry name" value="HAMP"/>
    <property type="match status" value="1"/>
</dbReference>
<evidence type="ECO:0000259" key="12">
    <source>
        <dbReference type="PROSITE" id="PS50885"/>
    </source>
</evidence>